<comment type="caution">
    <text evidence="1">The sequence shown here is derived from an EMBL/GenBank/DDBJ whole genome shotgun (WGS) entry which is preliminary data.</text>
</comment>
<accession>A0AAV9VCP4</accession>
<name>A0AAV9VCP4_9PEZI</name>
<sequence>MTISLMMQYVHLGNFHELQWGLHRNEEGGLATIDVALGRMANPLRAASKYQVLGLEELVVARIRLALHARWGYIEKLQREQEQLRKDMERLIAAPDSQNELTSFQTRRETFVYKVPREYLDLDVIAEKCAGTLKPAKAEEEEVEKREAKEAEEAGTKCQGSATLDIGAKQDRGSLSSYRAVSNVCLYRMPGWV</sequence>
<proteinExistence type="predicted"/>
<evidence type="ECO:0000313" key="2">
    <source>
        <dbReference type="Proteomes" id="UP001373714"/>
    </source>
</evidence>
<gene>
    <name evidence="1" type="ORF">TWF730_008107</name>
</gene>
<dbReference type="AlphaFoldDB" id="A0AAV9VCP4"/>
<reference evidence="1 2" key="1">
    <citation type="submission" date="2019-10" db="EMBL/GenBank/DDBJ databases">
        <authorList>
            <person name="Palmer J.M."/>
        </authorList>
    </citation>
    <scope>NUCLEOTIDE SEQUENCE [LARGE SCALE GENOMIC DNA]</scope>
    <source>
        <strain evidence="1 2">TWF730</strain>
    </source>
</reference>
<organism evidence="1 2">
    <name type="scientific">Orbilia blumenaviensis</name>
    <dbReference type="NCBI Taxonomy" id="1796055"/>
    <lineage>
        <taxon>Eukaryota</taxon>
        <taxon>Fungi</taxon>
        <taxon>Dikarya</taxon>
        <taxon>Ascomycota</taxon>
        <taxon>Pezizomycotina</taxon>
        <taxon>Orbiliomycetes</taxon>
        <taxon>Orbiliales</taxon>
        <taxon>Orbiliaceae</taxon>
        <taxon>Orbilia</taxon>
    </lineage>
</organism>
<dbReference type="EMBL" id="JAVHNS010000004">
    <property type="protein sequence ID" value="KAK6358788.1"/>
    <property type="molecule type" value="Genomic_DNA"/>
</dbReference>
<evidence type="ECO:0000313" key="1">
    <source>
        <dbReference type="EMBL" id="KAK6358788.1"/>
    </source>
</evidence>
<keyword evidence="2" id="KW-1185">Reference proteome</keyword>
<dbReference type="Proteomes" id="UP001373714">
    <property type="component" value="Unassembled WGS sequence"/>
</dbReference>
<protein>
    <submittedName>
        <fullName evidence="1">Uncharacterized protein</fullName>
    </submittedName>
</protein>